<dbReference type="Proteomes" id="UP001501598">
    <property type="component" value="Unassembled WGS sequence"/>
</dbReference>
<dbReference type="Gene3D" id="1.10.10.60">
    <property type="entry name" value="Homeodomain-like"/>
    <property type="match status" value="1"/>
</dbReference>
<proteinExistence type="predicted"/>
<dbReference type="InterPro" id="IPR041490">
    <property type="entry name" value="KstR2_TetR_C"/>
</dbReference>
<dbReference type="EMBL" id="BAABGT010000063">
    <property type="protein sequence ID" value="GAA4550963.1"/>
    <property type="molecule type" value="Genomic_DNA"/>
</dbReference>
<organism evidence="8 9">
    <name type="scientific">Pseudonocardia xishanensis</name>
    <dbReference type="NCBI Taxonomy" id="630995"/>
    <lineage>
        <taxon>Bacteria</taxon>
        <taxon>Bacillati</taxon>
        <taxon>Actinomycetota</taxon>
        <taxon>Actinomycetes</taxon>
        <taxon>Pseudonocardiales</taxon>
        <taxon>Pseudonocardiaceae</taxon>
        <taxon>Pseudonocardia</taxon>
    </lineage>
</organism>
<keyword evidence="2" id="KW-0805">Transcription regulation</keyword>
<accession>A0ABP8RW41</accession>
<dbReference type="InterPro" id="IPR009057">
    <property type="entry name" value="Homeodomain-like_sf"/>
</dbReference>
<dbReference type="Gene3D" id="1.10.357.10">
    <property type="entry name" value="Tetracycline Repressor, domain 2"/>
    <property type="match status" value="1"/>
</dbReference>
<dbReference type="InterPro" id="IPR050109">
    <property type="entry name" value="HTH-type_TetR-like_transc_reg"/>
</dbReference>
<dbReference type="InterPro" id="IPR001647">
    <property type="entry name" value="HTH_TetR"/>
</dbReference>
<evidence type="ECO:0000259" key="7">
    <source>
        <dbReference type="PROSITE" id="PS50977"/>
    </source>
</evidence>
<gene>
    <name evidence="8" type="ORF">GCM10023175_41950</name>
</gene>
<evidence type="ECO:0000313" key="9">
    <source>
        <dbReference type="Proteomes" id="UP001501598"/>
    </source>
</evidence>
<evidence type="ECO:0000256" key="6">
    <source>
        <dbReference type="SAM" id="MobiDB-lite"/>
    </source>
</evidence>
<feature type="region of interest" description="Disordered" evidence="6">
    <location>
        <begin position="1"/>
        <end position="42"/>
    </location>
</feature>
<sequence length="243" mass="27421">MVWQPGPTRPRRGRAVTTDERTAAAAPRRGRPQGHGPGFETRRDEVIDIATTLFAERGYSGTSVSDLTAATGMGKGALYRYIESKENLLVEISARVMTPLVERTREVCALEESPLVKLRLISEAILAGIAERPDYVWVYEHDYRYLTGTNRTRFLAQRSAFEQPLLELGREAVAQGLFRDTDVRLLMFQFFSLHKQVAQWFHRGGGWGPEELSREYCRTLFNGFAADSADLAAVERRAAELRP</sequence>
<dbReference type="PANTHER" id="PTHR30055:SF175">
    <property type="entry name" value="HTH-TYPE TRANSCRIPTIONAL REPRESSOR KSTR2"/>
    <property type="match status" value="1"/>
</dbReference>
<dbReference type="Pfam" id="PF00440">
    <property type="entry name" value="TetR_N"/>
    <property type="match status" value="1"/>
</dbReference>
<keyword evidence="4" id="KW-0804">Transcription</keyword>
<protein>
    <submittedName>
        <fullName evidence="8">TetR/AcrR family transcriptional regulator</fullName>
    </submittedName>
</protein>
<dbReference type="InterPro" id="IPR036271">
    <property type="entry name" value="Tet_transcr_reg_TetR-rel_C_sf"/>
</dbReference>
<evidence type="ECO:0000256" key="1">
    <source>
        <dbReference type="ARBA" id="ARBA00022491"/>
    </source>
</evidence>
<reference evidence="9" key="1">
    <citation type="journal article" date="2019" name="Int. J. Syst. Evol. Microbiol.">
        <title>The Global Catalogue of Microorganisms (GCM) 10K type strain sequencing project: providing services to taxonomists for standard genome sequencing and annotation.</title>
        <authorList>
            <consortium name="The Broad Institute Genomics Platform"/>
            <consortium name="The Broad Institute Genome Sequencing Center for Infectious Disease"/>
            <person name="Wu L."/>
            <person name="Ma J."/>
        </authorList>
    </citation>
    <scope>NUCLEOTIDE SEQUENCE [LARGE SCALE GENOMIC DNA]</scope>
    <source>
        <strain evidence="9">JCM 17906</strain>
    </source>
</reference>
<dbReference type="PRINTS" id="PR00455">
    <property type="entry name" value="HTHTETR"/>
</dbReference>
<keyword evidence="1" id="KW-0678">Repressor</keyword>
<dbReference type="PROSITE" id="PS50977">
    <property type="entry name" value="HTH_TETR_2"/>
    <property type="match status" value="1"/>
</dbReference>
<evidence type="ECO:0000256" key="2">
    <source>
        <dbReference type="ARBA" id="ARBA00023015"/>
    </source>
</evidence>
<evidence type="ECO:0000256" key="4">
    <source>
        <dbReference type="ARBA" id="ARBA00023163"/>
    </source>
</evidence>
<feature type="DNA-binding region" description="H-T-H motif" evidence="5">
    <location>
        <begin position="63"/>
        <end position="82"/>
    </location>
</feature>
<dbReference type="SUPFAM" id="SSF48498">
    <property type="entry name" value="Tetracyclin repressor-like, C-terminal domain"/>
    <property type="match status" value="1"/>
</dbReference>
<keyword evidence="3 5" id="KW-0238">DNA-binding</keyword>
<evidence type="ECO:0000256" key="5">
    <source>
        <dbReference type="PROSITE-ProRule" id="PRU00335"/>
    </source>
</evidence>
<dbReference type="PANTHER" id="PTHR30055">
    <property type="entry name" value="HTH-TYPE TRANSCRIPTIONAL REGULATOR RUTR"/>
    <property type="match status" value="1"/>
</dbReference>
<name>A0ABP8RW41_9PSEU</name>
<comment type="caution">
    <text evidence="8">The sequence shown here is derived from an EMBL/GenBank/DDBJ whole genome shotgun (WGS) entry which is preliminary data.</text>
</comment>
<evidence type="ECO:0000256" key="3">
    <source>
        <dbReference type="ARBA" id="ARBA00023125"/>
    </source>
</evidence>
<feature type="domain" description="HTH tetR-type" evidence="7">
    <location>
        <begin position="40"/>
        <end position="100"/>
    </location>
</feature>
<dbReference type="Pfam" id="PF17932">
    <property type="entry name" value="TetR_C_24"/>
    <property type="match status" value="1"/>
</dbReference>
<keyword evidence="9" id="KW-1185">Reference proteome</keyword>
<evidence type="ECO:0000313" key="8">
    <source>
        <dbReference type="EMBL" id="GAA4550963.1"/>
    </source>
</evidence>
<dbReference type="SUPFAM" id="SSF46689">
    <property type="entry name" value="Homeodomain-like"/>
    <property type="match status" value="1"/>
</dbReference>